<evidence type="ECO:0000256" key="5">
    <source>
        <dbReference type="ARBA" id="ARBA00023163"/>
    </source>
</evidence>
<name>C4WSZ1_ACYPI</name>
<protein>
    <submittedName>
        <fullName evidence="7">ACYPI007565 protein</fullName>
    </submittedName>
</protein>
<dbReference type="GO" id="GO:0035267">
    <property type="term" value="C:NuA4 histone acetyltransferase complex"/>
    <property type="evidence" value="ECO:0007669"/>
    <property type="project" value="TreeGrafter"/>
</dbReference>
<evidence type="ECO:0000256" key="6">
    <source>
        <dbReference type="ARBA" id="ARBA00023242"/>
    </source>
</evidence>
<dbReference type="AlphaFoldDB" id="C4WSZ1"/>
<dbReference type="EnsemblMetazoa" id="NM_001162248.2">
    <property type="protein sequence ID" value="NP_001155720.1"/>
    <property type="gene ID" value="LOC100166714"/>
</dbReference>
<comment type="similarity">
    <text evidence="2">Belongs to the EAF7 family.</text>
</comment>
<keyword evidence="5" id="KW-0804">Transcription</keyword>
<reference evidence="9" key="2">
    <citation type="submission" date="2010-06" db="EMBL/GenBank/DDBJ databases">
        <authorList>
            <person name="Jiang H."/>
            <person name="Abraham K."/>
            <person name="Ali S."/>
            <person name="Alsbrooks S.L."/>
            <person name="Anim B.N."/>
            <person name="Anosike U.S."/>
            <person name="Attaway T."/>
            <person name="Bandaranaike D.P."/>
            <person name="Battles P.K."/>
            <person name="Bell S.N."/>
            <person name="Bell A.V."/>
            <person name="Beltran B."/>
            <person name="Bickham C."/>
            <person name="Bustamante Y."/>
            <person name="Caleb T."/>
            <person name="Canada A."/>
            <person name="Cardenas V."/>
            <person name="Carter K."/>
            <person name="Chacko J."/>
            <person name="Chandrabose M.N."/>
            <person name="Chavez D."/>
            <person name="Chavez A."/>
            <person name="Chen L."/>
            <person name="Chu H.-S."/>
            <person name="Claassen K.J."/>
            <person name="Cockrell R."/>
            <person name="Collins M."/>
            <person name="Cooper J.A."/>
            <person name="Cree A."/>
            <person name="Curry S.M."/>
            <person name="Da Y."/>
            <person name="Dao M.D."/>
            <person name="Das B."/>
            <person name="Davila M.-L."/>
            <person name="Davy-Carroll L."/>
            <person name="Denson S."/>
            <person name="Dinh H."/>
            <person name="Ebong V.E."/>
            <person name="Edwards J.R."/>
            <person name="Egan A."/>
            <person name="El-Daye J."/>
            <person name="Escobedo L."/>
            <person name="Fernandez S."/>
            <person name="Fernando P.R."/>
            <person name="Flagg N."/>
            <person name="Forbes L.D."/>
            <person name="Fowler R.G."/>
            <person name="Fu Q."/>
            <person name="Gabisi R.A."/>
            <person name="Ganer J."/>
            <person name="Garbino Pronczuk A."/>
            <person name="Garcia R.M."/>
            <person name="Garner T."/>
            <person name="Garrett T.E."/>
            <person name="Gonzalez D.A."/>
            <person name="Hamid H."/>
            <person name="Hawkins E.S."/>
            <person name="Hirani K."/>
            <person name="Hogues M.E."/>
            <person name="Hollins B."/>
            <person name="Hsiao C.-H."/>
            <person name="Jabil R."/>
            <person name="James M.L."/>
            <person name="Jhangiani S.N."/>
            <person name="Johnson B."/>
            <person name="Johnson Q."/>
            <person name="Joshi V."/>
            <person name="Kalu J.B."/>
            <person name="Kam C."/>
            <person name="Kashfia A."/>
            <person name="Keebler J."/>
            <person name="Kisamo H."/>
            <person name="Kovar C.L."/>
            <person name="Lago L.A."/>
            <person name="Lai C.-Y."/>
            <person name="Laidlaw J."/>
            <person name="Lara F."/>
            <person name="Le T.-K."/>
            <person name="Lee S.L."/>
            <person name="Legall F.H."/>
            <person name="Lemon S.J."/>
            <person name="Lewis L.R."/>
            <person name="Li B."/>
            <person name="Liu Y."/>
            <person name="Liu Y.-S."/>
            <person name="Lopez J."/>
            <person name="Lozado R.J."/>
            <person name="Lu J."/>
            <person name="Madu R.C."/>
            <person name="Maheshwari M."/>
            <person name="Maheshwari R."/>
            <person name="Malloy K."/>
            <person name="Martinez E."/>
            <person name="Mathew T."/>
            <person name="Mercado I.C."/>
            <person name="Mercado C."/>
            <person name="Meyer B."/>
            <person name="Montgomery K."/>
            <person name="Morgan M.B."/>
            <person name="Munidasa M."/>
            <person name="Nazareth L.V."/>
            <person name="Nelson J."/>
            <person name="Ng B.M."/>
            <person name="Nguyen N.B."/>
            <person name="Nguyen P.Q."/>
            <person name="Nguyen T."/>
            <person name="Obregon M."/>
            <person name="Okwuonu G.O."/>
            <person name="Onwere C.G."/>
            <person name="Orozco G."/>
            <person name="Parra A."/>
            <person name="Patel S."/>
            <person name="Patil S."/>
            <person name="Perez A."/>
            <person name="Perez Y."/>
            <person name="Pham C."/>
            <person name="Primus E.L."/>
            <person name="Pu L.-L."/>
            <person name="Puazo M."/>
            <person name="Qin X."/>
            <person name="Quiroz J.B."/>
            <person name="Reese J."/>
            <person name="Richards S."/>
            <person name="Rives C.M."/>
            <person name="Robberts R."/>
            <person name="Ruiz S.J."/>
            <person name="Ruiz M.J."/>
            <person name="Santibanez J."/>
            <person name="Schneider B.W."/>
            <person name="Sisson I."/>
            <person name="Smith M."/>
            <person name="Sodergren E."/>
            <person name="Song X.-Z."/>
            <person name="Song B.B."/>
            <person name="Summersgill H."/>
            <person name="Thelus R."/>
            <person name="Thornton R.D."/>
            <person name="Trejos Z.Y."/>
            <person name="Usmani K."/>
            <person name="Vattathil S."/>
            <person name="Villasana D."/>
            <person name="Walker D.L."/>
            <person name="Wang S."/>
            <person name="Wang K."/>
            <person name="White C.S."/>
            <person name="Williams A.C."/>
            <person name="Williamson J."/>
            <person name="Wilson K."/>
            <person name="Woghiren I.O."/>
            <person name="Woodworth J.R."/>
            <person name="Worley K.C."/>
            <person name="Wright R.A."/>
            <person name="Wu W."/>
            <person name="Young L."/>
            <person name="Zhang L."/>
            <person name="Zhang J."/>
            <person name="Zhu Y."/>
            <person name="Muzny D.M."/>
            <person name="Weinstock G."/>
            <person name="Gibbs R.A."/>
        </authorList>
    </citation>
    <scope>NUCLEOTIDE SEQUENCE [LARGE SCALE GENOMIC DNA]</scope>
    <source>
        <strain evidence="9">LSR1</strain>
    </source>
</reference>
<dbReference type="EMBL" id="AK340393">
    <property type="protein sequence ID" value="BAH71011.1"/>
    <property type="molecule type" value="mRNA"/>
</dbReference>
<evidence type="ECO:0000313" key="8">
    <source>
        <dbReference type="EnsemblMetazoa" id="NP_001155720.1"/>
    </source>
</evidence>
<dbReference type="Pfam" id="PF07904">
    <property type="entry name" value="Eaf7"/>
    <property type="match status" value="1"/>
</dbReference>
<dbReference type="OrthoDB" id="5595141at2759"/>
<dbReference type="STRING" id="7029.C4WSZ1"/>
<keyword evidence="6" id="KW-0539">Nucleus</keyword>
<organism evidence="7">
    <name type="scientific">Acyrthosiphon pisum</name>
    <name type="common">Pea aphid</name>
    <dbReference type="NCBI Taxonomy" id="7029"/>
    <lineage>
        <taxon>Eukaryota</taxon>
        <taxon>Metazoa</taxon>
        <taxon>Ecdysozoa</taxon>
        <taxon>Arthropoda</taxon>
        <taxon>Hexapoda</taxon>
        <taxon>Insecta</taxon>
        <taxon>Pterygota</taxon>
        <taxon>Neoptera</taxon>
        <taxon>Paraneoptera</taxon>
        <taxon>Hemiptera</taxon>
        <taxon>Sternorrhyncha</taxon>
        <taxon>Aphidomorpha</taxon>
        <taxon>Aphidoidea</taxon>
        <taxon>Aphididae</taxon>
        <taxon>Macrosiphini</taxon>
        <taxon>Acyrthosiphon</taxon>
    </lineage>
</organism>
<dbReference type="eggNOG" id="KOG4051">
    <property type="taxonomic scope" value="Eukaryota"/>
</dbReference>
<evidence type="ECO:0000313" key="7">
    <source>
        <dbReference type="EMBL" id="BAH71011.1"/>
    </source>
</evidence>
<dbReference type="PANTHER" id="PTHR13581">
    <property type="entry name" value="MRG-BINDING PROTEIN"/>
    <property type="match status" value="1"/>
</dbReference>
<dbReference type="GO" id="GO:0005634">
    <property type="term" value="C:nucleus"/>
    <property type="evidence" value="ECO:0007669"/>
    <property type="project" value="UniProtKB-SubCell"/>
</dbReference>
<accession>C4WSZ1</accession>
<dbReference type="GO" id="GO:0006325">
    <property type="term" value="P:chromatin organization"/>
    <property type="evidence" value="ECO:0007669"/>
    <property type="project" value="UniProtKB-KW"/>
</dbReference>
<keyword evidence="3" id="KW-0156">Chromatin regulator</keyword>
<comment type="subcellular location">
    <subcellularLocation>
        <location evidence="1">Nucleus</location>
    </subcellularLocation>
</comment>
<keyword evidence="9" id="KW-1185">Reference proteome</keyword>
<dbReference type="GO" id="GO:0006357">
    <property type="term" value="P:regulation of transcription by RNA polymerase II"/>
    <property type="evidence" value="ECO:0007669"/>
    <property type="project" value="TreeGrafter"/>
</dbReference>
<dbReference type="HOGENOM" id="CLU_1564153_0_0_1"/>
<dbReference type="Proteomes" id="UP000007819">
    <property type="component" value="Chromosome X"/>
</dbReference>
<dbReference type="KEGG" id="api:100166714"/>
<dbReference type="InParanoid" id="C4WSZ1"/>
<gene>
    <name evidence="7" type="primary">ACYPI007565</name>
    <name evidence="8" type="synonym">100166714</name>
</gene>
<evidence type="ECO:0000256" key="1">
    <source>
        <dbReference type="ARBA" id="ARBA00004123"/>
    </source>
</evidence>
<evidence type="ECO:0000256" key="4">
    <source>
        <dbReference type="ARBA" id="ARBA00023015"/>
    </source>
</evidence>
<dbReference type="InterPro" id="IPR012423">
    <property type="entry name" value="Eaf7/MRGBP"/>
</dbReference>
<reference evidence="7" key="1">
    <citation type="submission" date="2009-06" db="EMBL/GenBank/DDBJ databases">
        <title>A full-length cDNA resource of the pea aphid, Acyrthosiphon pisum.</title>
        <authorList>
            <person name="Shigenobu S."/>
            <person name="Nakabachi A."/>
            <person name="Richards S."/>
        </authorList>
    </citation>
    <scope>NUCLEOTIDE SEQUENCE</scope>
    <source>
        <strain evidence="7">LSR1</strain>
        <tissue evidence="7">Whole body</tissue>
    </source>
</reference>
<evidence type="ECO:0000313" key="9">
    <source>
        <dbReference type="Proteomes" id="UP000007819"/>
    </source>
</evidence>
<reference evidence="8" key="3">
    <citation type="submission" date="2022-06" db="UniProtKB">
        <authorList>
            <consortium name="EnsemblMetazoa"/>
        </authorList>
    </citation>
    <scope>IDENTIFICATION</scope>
</reference>
<keyword evidence="4" id="KW-0805">Transcription regulation</keyword>
<proteinExistence type="evidence at transcript level"/>
<evidence type="ECO:0000256" key="3">
    <source>
        <dbReference type="ARBA" id="ARBA00022853"/>
    </source>
</evidence>
<sequence>MARRRRNPKLKHKATQGNDSLAKRTDFVWTTERKIALLQCMIKRKPAGLLKHINMLIIKSHLSERLQMDVPIKEIWRFLHSYWNMDEVDKIENQAMPIKKKDFELPQTEEWINLIKEQGDLIDSNNMNTDAMKQTSQAAISNVDLKTLKSVKIMVERLDNSMYAHKLPKIK</sequence>
<evidence type="ECO:0000256" key="2">
    <source>
        <dbReference type="ARBA" id="ARBA00007117"/>
    </source>
</evidence>
<dbReference type="PANTHER" id="PTHR13581:SF5">
    <property type="entry name" value="MRG_MORF4L-BINDING PROTEIN"/>
    <property type="match status" value="1"/>
</dbReference>